<dbReference type="NCBIfam" id="TIGR01031">
    <property type="entry name" value="rpmF_bact"/>
    <property type="match status" value="1"/>
</dbReference>
<dbReference type="HAMAP" id="MF_00340">
    <property type="entry name" value="Ribosomal_bL32"/>
    <property type="match status" value="1"/>
</dbReference>
<evidence type="ECO:0000256" key="2">
    <source>
        <dbReference type="ARBA" id="ARBA00022980"/>
    </source>
</evidence>
<proteinExistence type="inferred from homology"/>
<dbReference type="Proteomes" id="UP001428290">
    <property type="component" value="Unassembled WGS sequence"/>
</dbReference>
<keyword evidence="7" id="KW-1185">Reference proteome</keyword>
<keyword evidence="3 5" id="KW-0687">Ribonucleoprotein</keyword>
<dbReference type="RefSeq" id="WP_012188299.1">
    <property type="nucleotide sequence ID" value="NZ_BAABRU010000004.1"/>
</dbReference>
<dbReference type="InterPro" id="IPR011332">
    <property type="entry name" value="Ribosomal_zn-bd"/>
</dbReference>
<evidence type="ECO:0000313" key="7">
    <source>
        <dbReference type="Proteomes" id="UP001428290"/>
    </source>
</evidence>
<sequence>MGALPRRKITREQRGHRRQHLALTAPSLSACPNCGGYRRPHRVCLNCGTYKGRQYLKKDNAEA</sequence>
<organism evidence="6 7">
    <name type="scientific">Herpetosiphon gulosus</name>
    <dbReference type="NCBI Taxonomy" id="1973496"/>
    <lineage>
        <taxon>Bacteria</taxon>
        <taxon>Bacillati</taxon>
        <taxon>Chloroflexota</taxon>
        <taxon>Chloroflexia</taxon>
        <taxon>Herpetosiphonales</taxon>
        <taxon>Herpetosiphonaceae</taxon>
        <taxon>Herpetosiphon</taxon>
    </lineage>
</organism>
<keyword evidence="2 5" id="KW-0689">Ribosomal protein</keyword>
<dbReference type="GO" id="GO:0005840">
    <property type="term" value="C:ribosome"/>
    <property type="evidence" value="ECO:0007669"/>
    <property type="project" value="UniProtKB-KW"/>
</dbReference>
<protein>
    <recommendedName>
        <fullName evidence="4 5">Large ribosomal subunit protein bL32</fullName>
    </recommendedName>
</protein>
<dbReference type="InterPro" id="IPR002677">
    <property type="entry name" value="Ribosomal_bL32"/>
</dbReference>
<evidence type="ECO:0000256" key="4">
    <source>
        <dbReference type="ARBA" id="ARBA00035178"/>
    </source>
</evidence>
<dbReference type="Pfam" id="PF01783">
    <property type="entry name" value="Ribosomal_L32p"/>
    <property type="match status" value="1"/>
</dbReference>
<evidence type="ECO:0000256" key="1">
    <source>
        <dbReference type="ARBA" id="ARBA00008560"/>
    </source>
</evidence>
<dbReference type="EMBL" id="BAABRU010000004">
    <property type="protein sequence ID" value="GAA5527513.1"/>
    <property type="molecule type" value="Genomic_DNA"/>
</dbReference>
<accession>A0ABP9WYX9</accession>
<name>A0ABP9WYX9_9CHLR</name>
<evidence type="ECO:0000256" key="3">
    <source>
        <dbReference type="ARBA" id="ARBA00023274"/>
    </source>
</evidence>
<gene>
    <name evidence="5 6" type="primary">rpmF</name>
    <name evidence="6" type="ORF">Hgul01_01299</name>
</gene>
<dbReference type="PANTHER" id="PTHR35534:SF1">
    <property type="entry name" value="LARGE RIBOSOMAL SUBUNIT PROTEIN BL32"/>
    <property type="match status" value="1"/>
</dbReference>
<comment type="caution">
    <text evidence="6">The sequence shown here is derived from an EMBL/GenBank/DDBJ whole genome shotgun (WGS) entry which is preliminary data.</text>
</comment>
<evidence type="ECO:0000313" key="6">
    <source>
        <dbReference type="EMBL" id="GAA5527513.1"/>
    </source>
</evidence>
<dbReference type="InterPro" id="IPR044957">
    <property type="entry name" value="Ribosomal_bL32_bact"/>
</dbReference>
<dbReference type="PROSITE" id="PS51257">
    <property type="entry name" value="PROKAR_LIPOPROTEIN"/>
    <property type="match status" value="1"/>
</dbReference>
<reference evidence="6 7" key="1">
    <citation type="submission" date="2024-02" db="EMBL/GenBank/DDBJ databases">
        <title>Herpetosiphon gulosus NBRC 112829.</title>
        <authorList>
            <person name="Ichikawa N."/>
            <person name="Katano-Makiyama Y."/>
            <person name="Hidaka K."/>
        </authorList>
    </citation>
    <scope>NUCLEOTIDE SEQUENCE [LARGE SCALE GENOMIC DNA]</scope>
    <source>
        <strain evidence="6 7">NBRC 112829</strain>
    </source>
</reference>
<dbReference type="PANTHER" id="PTHR35534">
    <property type="entry name" value="50S RIBOSOMAL PROTEIN L32"/>
    <property type="match status" value="1"/>
</dbReference>
<comment type="similarity">
    <text evidence="1 5">Belongs to the bacterial ribosomal protein bL32 family.</text>
</comment>
<dbReference type="SUPFAM" id="SSF57829">
    <property type="entry name" value="Zn-binding ribosomal proteins"/>
    <property type="match status" value="1"/>
</dbReference>
<evidence type="ECO:0000256" key="5">
    <source>
        <dbReference type="HAMAP-Rule" id="MF_00340"/>
    </source>
</evidence>